<dbReference type="AlphaFoldDB" id="A0A9W7W864"/>
<protein>
    <recommendedName>
        <fullName evidence="9">F5/8 type C domain-containing protein</fullName>
    </recommendedName>
</protein>
<dbReference type="InterPro" id="IPR000421">
    <property type="entry name" value="FA58C"/>
</dbReference>
<dbReference type="Gene3D" id="2.60.120.260">
    <property type="entry name" value="Galactose-binding domain-like"/>
    <property type="match status" value="3"/>
</dbReference>
<dbReference type="Proteomes" id="UP001059041">
    <property type="component" value="Unassembled WGS sequence"/>
</dbReference>
<evidence type="ECO:0000256" key="1">
    <source>
        <dbReference type="ARBA" id="ARBA00002219"/>
    </source>
</evidence>
<comment type="similarity">
    <text evidence="2">Belongs to the fucolectin family.</text>
</comment>
<evidence type="ECO:0000256" key="7">
    <source>
        <dbReference type="ARBA" id="ARBA00023157"/>
    </source>
</evidence>
<evidence type="ECO:0000256" key="2">
    <source>
        <dbReference type="ARBA" id="ARBA00010147"/>
    </source>
</evidence>
<dbReference type="EMBL" id="JAFHDT010000031">
    <property type="protein sequence ID" value="KAI7790696.1"/>
    <property type="molecule type" value="Genomic_DNA"/>
</dbReference>
<dbReference type="GO" id="GO:0001868">
    <property type="term" value="P:regulation of complement activation, lectin pathway"/>
    <property type="evidence" value="ECO:0007669"/>
    <property type="project" value="UniProtKB-ARBA"/>
</dbReference>
<keyword evidence="8" id="KW-0732">Signal</keyword>
<dbReference type="InterPro" id="IPR008979">
    <property type="entry name" value="Galactose-bd-like_sf"/>
</dbReference>
<keyword evidence="11" id="KW-1185">Reference proteome</keyword>
<dbReference type="GO" id="GO:0010185">
    <property type="term" value="P:regulation of cellular defense response"/>
    <property type="evidence" value="ECO:0007669"/>
    <property type="project" value="UniProtKB-ARBA"/>
</dbReference>
<evidence type="ECO:0000313" key="11">
    <source>
        <dbReference type="Proteomes" id="UP001059041"/>
    </source>
</evidence>
<gene>
    <name evidence="10" type="ORF">IRJ41_001009</name>
</gene>
<keyword evidence="7" id="KW-1015">Disulfide bond</keyword>
<feature type="chain" id="PRO_5040745884" description="F5/8 type C domain-containing protein" evidence="8">
    <location>
        <begin position="25"/>
        <end position="443"/>
    </location>
</feature>
<dbReference type="PROSITE" id="PS50022">
    <property type="entry name" value="FA58C_3"/>
    <property type="match status" value="1"/>
</dbReference>
<dbReference type="SUPFAM" id="SSF49785">
    <property type="entry name" value="Galactose-binding domain-like"/>
    <property type="match status" value="3"/>
</dbReference>
<comment type="function">
    <text evidence="1">Acts as a defensive agent. Recognizes blood group fucosylated oligosaccharides including A, B, H and Lewis B-type antigens. Does not recognize Lewis A antigen and has low affinity for monovalent haptens.</text>
</comment>
<evidence type="ECO:0000256" key="5">
    <source>
        <dbReference type="ARBA" id="ARBA00022734"/>
    </source>
</evidence>
<feature type="domain" description="F5/8 type C" evidence="9">
    <location>
        <begin position="8"/>
        <end position="159"/>
    </location>
</feature>
<dbReference type="PANTHER" id="PTHR45713:SF11">
    <property type="entry name" value="FUCOLECTIN TACHYLECTIN-4 PENTRAXIN-1 DOMAIN-CONTAINING PROTEIN"/>
    <property type="match status" value="1"/>
</dbReference>
<keyword evidence="4" id="KW-0479">Metal-binding</keyword>
<dbReference type="PANTHER" id="PTHR45713">
    <property type="entry name" value="FTP DOMAIN-CONTAINING PROTEIN"/>
    <property type="match status" value="1"/>
</dbReference>
<sequence length="443" mass="47953">MKRPACKCLLVHLLVLLSNPENLALNGSVTQSSTYSTWEASNAIDGVRYGPDASTYCSSTSSESDPWWRLDLLDVYNISTVIITAHDDYMAETSGAEIRIGNSLDNNGNNNPICAVTPDPVTNNTVSYSCGVMVGRYVNVVMTGRTSYLTLCEVEIYGTENLAFRGTATQSSTYYNWEVQHAIDGVRYGDVSTYCAGTESESNPWWRLDLLDVYNISTVIITAHDDYMGEINGAEIRIGNSLDNNGNNNSICAVTPDPLPGNTVSLSCGVMEGRYVNVILSGRTSYLTLCELEVYGSENLGFKGTATQSSAYSLTWTALHAIDGVSNGPDPDPGTYCSSTANESDPWWSLNLLDVYNISTVIITARPDCCVDQTNGAEIRIGNSLENNGNNNPICAVTSDHLTDNTVTYSCHGMVGRYVNVVMTGRTSVFSLCEVEVYGTGNS</sequence>
<proteinExistence type="inferred from homology"/>
<dbReference type="SMART" id="SM00607">
    <property type="entry name" value="FTP"/>
    <property type="match status" value="3"/>
</dbReference>
<evidence type="ECO:0000259" key="9">
    <source>
        <dbReference type="PROSITE" id="PS50022"/>
    </source>
</evidence>
<organism evidence="10 11">
    <name type="scientific">Triplophysa rosa</name>
    <name type="common">Cave loach</name>
    <dbReference type="NCBI Taxonomy" id="992332"/>
    <lineage>
        <taxon>Eukaryota</taxon>
        <taxon>Metazoa</taxon>
        <taxon>Chordata</taxon>
        <taxon>Craniata</taxon>
        <taxon>Vertebrata</taxon>
        <taxon>Euteleostomi</taxon>
        <taxon>Actinopterygii</taxon>
        <taxon>Neopterygii</taxon>
        <taxon>Teleostei</taxon>
        <taxon>Ostariophysi</taxon>
        <taxon>Cypriniformes</taxon>
        <taxon>Nemacheilidae</taxon>
        <taxon>Triplophysa</taxon>
    </lineage>
</organism>
<dbReference type="GO" id="GO:0042806">
    <property type="term" value="F:fucose binding"/>
    <property type="evidence" value="ECO:0007669"/>
    <property type="project" value="UniProtKB-ARBA"/>
</dbReference>
<comment type="caution">
    <text evidence="10">The sequence shown here is derived from an EMBL/GenBank/DDBJ whole genome shotgun (WGS) entry which is preliminary data.</text>
</comment>
<dbReference type="Pfam" id="PF22633">
    <property type="entry name" value="F5_F8_type_C_2"/>
    <property type="match status" value="3"/>
</dbReference>
<reference evidence="10" key="1">
    <citation type="submission" date="2021-02" db="EMBL/GenBank/DDBJ databases">
        <title>Comparative genomics reveals that relaxation of natural selection precedes convergent phenotypic evolution of cavefish.</title>
        <authorList>
            <person name="Peng Z."/>
        </authorList>
    </citation>
    <scope>NUCLEOTIDE SEQUENCE</scope>
    <source>
        <tissue evidence="10">Muscle</tissue>
    </source>
</reference>
<keyword evidence="5" id="KW-0430">Lectin</keyword>
<evidence type="ECO:0000256" key="6">
    <source>
        <dbReference type="ARBA" id="ARBA00022837"/>
    </source>
</evidence>
<dbReference type="InterPro" id="IPR051941">
    <property type="entry name" value="BG_Antigen-Binding_Lectin"/>
</dbReference>
<dbReference type="GO" id="GO:0046872">
    <property type="term" value="F:metal ion binding"/>
    <property type="evidence" value="ECO:0007669"/>
    <property type="project" value="UniProtKB-KW"/>
</dbReference>
<evidence type="ECO:0000313" key="10">
    <source>
        <dbReference type="EMBL" id="KAI7790696.1"/>
    </source>
</evidence>
<name>A0A9W7W864_TRIRA</name>
<feature type="signal peptide" evidence="8">
    <location>
        <begin position="1"/>
        <end position="24"/>
    </location>
</feature>
<evidence type="ECO:0000256" key="8">
    <source>
        <dbReference type="SAM" id="SignalP"/>
    </source>
</evidence>
<dbReference type="InterPro" id="IPR006585">
    <property type="entry name" value="FTP1"/>
</dbReference>
<comment type="subunit">
    <text evidence="3">Homotrimer.</text>
</comment>
<keyword evidence="6" id="KW-0106">Calcium</keyword>
<evidence type="ECO:0000256" key="4">
    <source>
        <dbReference type="ARBA" id="ARBA00022723"/>
    </source>
</evidence>
<accession>A0A9W7W864</accession>
<evidence type="ECO:0000256" key="3">
    <source>
        <dbReference type="ARBA" id="ARBA00011233"/>
    </source>
</evidence>